<dbReference type="Proteomes" id="UP000019140">
    <property type="component" value="Unassembled WGS sequence"/>
</dbReference>
<dbReference type="EMBL" id="AZHX01000744">
    <property type="protein sequence ID" value="ETX06265.1"/>
    <property type="molecule type" value="Genomic_DNA"/>
</dbReference>
<protein>
    <submittedName>
        <fullName evidence="1">Uncharacterized protein</fullName>
    </submittedName>
</protein>
<evidence type="ECO:0000313" key="1">
    <source>
        <dbReference type="EMBL" id="ETX06265.1"/>
    </source>
</evidence>
<name>W4M7T8_9BACT</name>
<reference evidence="1 2" key="1">
    <citation type="journal article" date="2014" name="Nature">
        <title>An environmental bacterial taxon with a large and distinct metabolic repertoire.</title>
        <authorList>
            <person name="Wilson M.C."/>
            <person name="Mori T."/>
            <person name="Ruckert C."/>
            <person name="Uria A.R."/>
            <person name="Helf M.J."/>
            <person name="Takada K."/>
            <person name="Gernert C."/>
            <person name="Steffens U.A."/>
            <person name="Heycke N."/>
            <person name="Schmitt S."/>
            <person name="Rinke C."/>
            <person name="Helfrich E.J."/>
            <person name="Brachmann A.O."/>
            <person name="Gurgui C."/>
            <person name="Wakimoto T."/>
            <person name="Kracht M."/>
            <person name="Crusemann M."/>
            <person name="Hentschel U."/>
            <person name="Abe I."/>
            <person name="Matsunaga S."/>
            <person name="Kalinowski J."/>
            <person name="Takeyama H."/>
            <person name="Piel J."/>
        </authorList>
    </citation>
    <scope>NUCLEOTIDE SEQUENCE [LARGE SCALE GENOMIC DNA]</scope>
    <source>
        <strain evidence="2">TSY2</strain>
    </source>
</reference>
<dbReference type="InterPro" id="IPR029032">
    <property type="entry name" value="AhpD-like"/>
</dbReference>
<accession>W4M7T8</accession>
<comment type="caution">
    <text evidence="1">The sequence shown here is derived from an EMBL/GenBank/DDBJ whole genome shotgun (WGS) entry which is preliminary data.</text>
</comment>
<organism evidence="1 2">
    <name type="scientific">Candidatus Entotheonella gemina</name>
    <dbReference type="NCBI Taxonomy" id="1429439"/>
    <lineage>
        <taxon>Bacteria</taxon>
        <taxon>Pseudomonadati</taxon>
        <taxon>Nitrospinota/Tectimicrobiota group</taxon>
        <taxon>Candidatus Tectimicrobiota</taxon>
        <taxon>Candidatus Entotheonellia</taxon>
        <taxon>Candidatus Entotheonellales</taxon>
        <taxon>Candidatus Entotheonellaceae</taxon>
        <taxon>Candidatus Entotheonella</taxon>
    </lineage>
</organism>
<dbReference type="AlphaFoldDB" id="W4M7T8"/>
<dbReference type="HOGENOM" id="CLU_1308137_0_0_7"/>
<dbReference type="Gene3D" id="1.20.1290.10">
    <property type="entry name" value="AhpD-like"/>
    <property type="match status" value="1"/>
</dbReference>
<gene>
    <name evidence="1" type="ORF">ETSY2_18150</name>
</gene>
<sequence>MSHDLSYEAATVPIRGDLVAAHQRAWRRLAQPGTWWTGAQRVAIAAETRQAVTCRLCQLRQTAVTPYAVSGQHDHLGELSELIIDVIHRVRMDASRLTASWYNQVIDNGLSDAAYVEIVGVIATIIAIDTFTHAMGLAKHPLPSPVAGEPSRYRPDGAKPGMAWVPTIAPEDVVEADQMLYAELSGAHIHRALSLVPAEVLGFFDLDAVQYLPDAALRDFGREYRAITHAQIELLAARVSVLNQCFY</sequence>
<dbReference type="NCBIfam" id="NF041238">
    <property type="entry name" value="AhpD_rel_CFYUT"/>
    <property type="match status" value="1"/>
</dbReference>
<proteinExistence type="predicted"/>
<evidence type="ECO:0000313" key="2">
    <source>
        <dbReference type="Proteomes" id="UP000019140"/>
    </source>
</evidence>
<keyword evidence="2" id="KW-1185">Reference proteome</keyword>
<dbReference type="SUPFAM" id="SSF69118">
    <property type="entry name" value="AhpD-like"/>
    <property type="match status" value="1"/>
</dbReference>